<feature type="compositionally biased region" description="Basic residues" evidence="1">
    <location>
        <begin position="182"/>
        <end position="191"/>
    </location>
</feature>
<name>A0A6J4JDJ2_9ACTN</name>
<reference evidence="2" key="1">
    <citation type="submission" date="2020-02" db="EMBL/GenBank/DDBJ databases">
        <authorList>
            <person name="Meier V. D."/>
        </authorList>
    </citation>
    <scope>NUCLEOTIDE SEQUENCE</scope>
    <source>
        <strain evidence="2">AVDCRST_MAG57</strain>
    </source>
</reference>
<feature type="region of interest" description="Disordered" evidence="1">
    <location>
        <begin position="1"/>
        <end position="111"/>
    </location>
</feature>
<feature type="compositionally biased region" description="Basic residues" evidence="1">
    <location>
        <begin position="23"/>
        <end position="35"/>
    </location>
</feature>
<dbReference type="GO" id="GO:0004318">
    <property type="term" value="F:enoyl-[acyl-carrier-protein] reductase (NADH) activity"/>
    <property type="evidence" value="ECO:0007669"/>
    <property type="project" value="UniProtKB-EC"/>
</dbReference>
<feature type="compositionally biased region" description="Gly residues" evidence="1">
    <location>
        <begin position="97"/>
        <end position="109"/>
    </location>
</feature>
<feature type="non-terminal residue" evidence="2">
    <location>
        <position position="255"/>
    </location>
</feature>
<feature type="region of interest" description="Disordered" evidence="1">
    <location>
        <begin position="236"/>
        <end position="255"/>
    </location>
</feature>
<proteinExistence type="predicted"/>
<evidence type="ECO:0000313" key="2">
    <source>
        <dbReference type="EMBL" id="CAA9275298.1"/>
    </source>
</evidence>
<feature type="compositionally biased region" description="Low complexity" evidence="1">
    <location>
        <begin position="40"/>
        <end position="55"/>
    </location>
</feature>
<gene>
    <name evidence="2" type="ORF">AVDCRST_MAG57-3655</name>
</gene>
<feature type="compositionally biased region" description="Basic and acidic residues" evidence="1">
    <location>
        <begin position="1"/>
        <end position="22"/>
    </location>
</feature>
<feature type="region of interest" description="Disordered" evidence="1">
    <location>
        <begin position="164"/>
        <end position="208"/>
    </location>
</feature>
<evidence type="ECO:0000256" key="1">
    <source>
        <dbReference type="SAM" id="MobiDB-lite"/>
    </source>
</evidence>
<organism evidence="2">
    <name type="scientific">uncultured Blastococcus sp</name>
    <dbReference type="NCBI Taxonomy" id="217144"/>
    <lineage>
        <taxon>Bacteria</taxon>
        <taxon>Bacillati</taxon>
        <taxon>Actinomycetota</taxon>
        <taxon>Actinomycetes</taxon>
        <taxon>Geodermatophilales</taxon>
        <taxon>Geodermatophilaceae</taxon>
        <taxon>Blastococcus</taxon>
        <taxon>environmental samples</taxon>
    </lineage>
</organism>
<dbReference type="AlphaFoldDB" id="A0A6J4JDJ2"/>
<keyword evidence="2" id="KW-0560">Oxidoreductase</keyword>
<feature type="non-terminal residue" evidence="2">
    <location>
        <position position="1"/>
    </location>
</feature>
<dbReference type="EC" id="1.3.1.9" evidence="2"/>
<sequence length="255" mass="27251">GHPGRQEDPHRGGADRGVDRLLGRPHRAGAGRHRRPVEFRAGAVAVHAHRQAAAPGGAGRRARRDEHRAPVDAGRPAPGARRRAGRRRPLDRLRAPGGDGGGLPRGGLGARSHGVPGVELVAGLAHAGLSTAVRRDRLGRRADLRRDRRLARLWLDGGGQGGAGVHVPLPGPRAGAGGRAGQPRRRRAAAHHGHEVHPRQQPVRGGVGGPRPPGLVGHRHRAVGQGRLRPAVGLVPRHHRRDRARRRGLPRRRRV</sequence>
<protein>
    <submittedName>
        <fullName evidence="2">Enoyl-[acyl-carrier-protein] reductase [NADH]</fullName>
        <ecNumber evidence="2">1.3.1.9</ecNumber>
    </submittedName>
</protein>
<accession>A0A6J4JDJ2</accession>
<dbReference type="EMBL" id="CADCTI010000278">
    <property type="protein sequence ID" value="CAA9275298.1"/>
    <property type="molecule type" value="Genomic_DNA"/>
</dbReference>